<comment type="caution">
    <text evidence="1">The sequence shown here is derived from an EMBL/GenBank/DDBJ whole genome shotgun (WGS) entry which is preliminary data.</text>
</comment>
<dbReference type="RefSeq" id="WP_170882524.1">
    <property type="nucleotide sequence ID" value="NZ_JABEYA020000003.1"/>
</dbReference>
<dbReference type="Proteomes" id="UP001238540">
    <property type="component" value="Unassembled WGS sequence"/>
</dbReference>
<protein>
    <submittedName>
        <fullName evidence="1">Uncharacterized protein</fullName>
    </submittedName>
</protein>
<name>A0ABT8BYS4_9VIBR</name>
<proteinExistence type="predicted"/>
<keyword evidence="2" id="KW-1185">Reference proteome</keyword>
<reference evidence="2" key="1">
    <citation type="journal article" date="2019" name="Int. J. Syst. Evol. Microbiol.">
        <title>The Global Catalogue of Microorganisms (GCM) 10K type strain sequencing project: providing services to taxonomists for standard genome sequencing and annotation.</title>
        <authorList>
            <consortium name="The Broad Institute Genomics Platform"/>
            <consortium name="The Broad Institute Genome Sequencing Center for Infectious Disease"/>
            <person name="Wu L."/>
            <person name="Ma J."/>
        </authorList>
    </citation>
    <scope>NUCLEOTIDE SEQUENCE [LARGE SCALE GENOMIC DNA]</scope>
    <source>
        <strain evidence="2">CECT 7398</strain>
    </source>
</reference>
<accession>A0ABT8BYS4</accession>
<dbReference type="EMBL" id="JAUFQC010000027">
    <property type="protein sequence ID" value="MDN3612241.1"/>
    <property type="molecule type" value="Genomic_DNA"/>
</dbReference>
<organism evidence="1 2">
    <name type="scientific">Vibrio ostreicida</name>
    <dbReference type="NCBI Taxonomy" id="526588"/>
    <lineage>
        <taxon>Bacteria</taxon>
        <taxon>Pseudomonadati</taxon>
        <taxon>Pseudomonadota</taxon>
        <taxon>Gammaproteobacteria</taxon>
        <taxon>Vibrionales</taxon>
        <taxon>Vibrionaceae</taxon>
        <taxon>Vibrio</taxon>
    </lineage>
</organism>
<evidence type="ECO:0000313" key="1">
    <source>
        <dbReference type="EMBL" id="MDN3612241.1"/>
    </source>
</evidence>
<gene>
    <name evidence="1" type="ORF">QWZ16_21845</name>
</gene>
<evidence type="ECO:0000313" key="2">
    <source>
        <dbReference type="Proteomes" id="UP001238540"/>
    </source>
</evidence>
<sequence length="298" mass="34731">MTEPTMERINHCLTQANFAAVAKITSYYQIWEVIDAILEDSNFSEETNFERIRVLLRAGILTELNILEFYNSDVEDMDLSYEHCPLVKILSPLERDGTLYFSGCDSFYEDLCYDLYLDYIKSIVLLGGKVDCDGMLRWVFNEHRREFYLFNYLLDNFTVKPETINSVAGAIILNNYWKKGSSEEQRKAKAAFEKLIEKGIDINLTIEEGDWHSQFNSFLGIAFCYDPELFEQYLLQKPSQQIIANLPWDFSIKEELFDDKQVRLVHKLIGLGYPLPLNEIIESLEEEELDDYAKAIAH</sequence>